<reference evidence="1" key="1">
    <citation type="submission" date="2022-05" db="EMBL/GenBank/DDBJ databases">
        <title>Chromosome-level genome of Chaenocephalus aceratus.</title>
        <authorList>
            <person name="Park H."/>
        </authorList>
    </citation>
    <scope>NUCLEOTIDE SEQUENCE</scope>
    <source>
        <strain evidence="1">KU_202001</strain>
    </source>
</reference>
<dbReference type="EMBL" id="CM043797">
    <property type="protein sequence ID" value="KAI4815633.1"/>
    <property type="molecule type" value="Genomic_DNA"/>
</dbReference>
<accession>A0ACB9WRB4</accession>
<name>A0ACB9WRB4_CHAAC</name>
<gene>
    <name evidence="1" type="ORF">KUCAC02_005770</name>
</gene>
<comment type="caution">
    <text evidence="1">The sequence shown here is derived from an EMBL/GenBank/DDBJ whole genome shotgun (WGS) entry which is preliminary data.</text>
</comment>
<dbReference type="Proteomes" id="UP001057452">
    <property type="component" value="Chromosome 13"/>
</dbReference>
<organism evidence="1 2">
    <name type="scientific">Chaenocephalus aceratus</name>
    <name type="common">Blackfin icefish</name>
    <name type="synonym">Chaenichthys aceratus</name>
    <dbReference type="NCBI Taxonomy" id="36190"/>
    <lineage>
        <taxon>Eukaryota</taxon>
        <taxon>Metazoa</taxon>
        <taxon>Chordata</taxon>
        <taxon>Craniata</taxon>
        <taxon>Vertebrata</taxon>
        <taxon>Euteleostomi</taxon>
        <taxon>Actinopterygii</taxon>
        <taxon>Neopterygii</taxon>
        <taxon>Teleostei</taxon>
        <taxon>Neoteleostei</taxon>
        <taxon>Acanthomorphata</taxon>
        <taxon>Eupercaria</taxon>
        <taxon>Perciformes</taxon>
        <taxon>Notothenioidei</taxon>
        <taxon>Channichthyidae</taxon>
        <taxon>Chaenocephalus</taxon>
    </lineage>
</organism>
<evidence type="ECO:0000313" key="2">
    <source>
        <dbReference type="Proteomes" id="UP001057452"/>
    </source>
</evidence>
<sequence>MFLSSGPGPSTSLSLSFSRCVTHKQCSSVFRGPKQSNGSRIATDPPQPPHLCRPALPAPQPVLGSSPECSLHRPPAVDHV</sequence>
<proteinExistence type="predicted"/>
<keyword evidence="2" id="KW-1185">Reference proteome</keyword>
<protein>
    <submittedName>
        <fullName evidence="1">Uncharacterized protein</fullName>
    </submittedName>
</protein>
<evidence type="ECO:0000313" key="1">
    <source>
        <dbReference type="EMBL" id="KAI4815633.1"/>
    </source>
</evidence>